<evidence type="ECO:0000256" key="5">
    <source>
        <dbReference type="ARBA" id="ARBA00023163"/>
    </source>
</evidence>
<comment type="caution">
    <text evidence="10">The sequence shown here is derived from an EMBL/GenBank/DDBJ whole genome shotgun (WGS) entry which is preliminary data.</text>
</comment>
<dbReference type="FunFam" id="1.10.10.60:FF:000349">
    <property type="entry name" value="Transcription factor MYB39"/>
    <property type="match status" value="1"/>
</dbReference>
<dbReference type="Gene3D" id="1.10.10.60">
    <property type="entry name" value="Homeodomain-like"/>
    <property type="match status" value="2"/>
</dbReference>
<reference evidence="10 11" key="1">
    <citation type="journal article" date="2020" name="Nat. Food">
        <title>A phased Vanilla planifolia genome enables genetic improvement of flavour and production.</title>
        <authorList>
            <person name="Hasing T."/>
            <person name="Tang H."/>
            <person name="Brym M."/>
            <person name="Khazi F."/>
            <person name="Huang T."/>
            <person name="Chambers A.H."/>
        </authorList>
    </citation>
    <scope>NUCLEOTIDE SEQUENCE [LARGE SCALE GENOMIC DNA]</scope>
    <source>
        <tissue evidence="10">Leaf</tissue>
    </source>
</reference>
<dbReference type="PANTHER" id="PTHR47994">
    <property type="entry name" value="F14D16.11-RELATED"/>
    <property type="match status" value="1"/>
</dbReference>
<keyword evidence="11" id="KW-1185">Reference proteome</keyword>
<evidence type="ECO:0000313" key="11">
    <source>
        <dbReference type="Proteomes" id="UP000636800"/>
    </source>
</evidence>
<feature type="region of interest" description="Disordered" evidence="7">
    <location>
        <begin position="254"/>
        <end position="278"/>
    </location>
</feature>
<organism evidence="10 11">
    <name type="scientific">Vanilla planifolia</name>
    <name type="common">Vanilla</name>
    <dbReference type="NCBI Taxonomy" id="51239"/>
    <lineage>
        <taxon>Eukaryota</taxon>
        <taxon>Viridiplantae</taxon>
        <taxon>Streptophyta</taxon>
        <taxon>Embryophyta</taxon>
        <taxon>Tracheophyta</taxon>
        <taxon>Spermatophyta</taxon>
        <taxon>Magnoliopsida</taxon>
        <taxon>Liliopsida</taxon>
        <taxon>Asparagales</taxon>
        <taxon>Orchidaceae</taxon>
        <taxon>Vanilloideae</taxon>
        <taxon>Vanilleae</taxon>
        <taxon>Vanilla</taxon>
    </lineage>
</organism>
<evidence type="ECO:0000256" key="2">
    <source>
        <dbReference type="ARBA" id="ARBA00022737"/>
    </source>
</evidence>
<evidence type="ECO:0000259" key="8">
    <source>
        <dbReference type="PROSITE" id="PS50090"/>
    </source>
</evidence>
<dbReference type="GO" id="GO:0003677">
    <property type="term" value="F:DNA binding"/>
    <property type="evidence" value="ECO:0007669"/>
    <property type="project" value="UniProtKB-KW"/>
</dbReference>
<dbReference type="OrthoDB" id="1900337at2759"/>
<feature type="domain" description="HTH myb-type" evidence="9">
    <location>
        <begin position="9"/>
        <end position="61"/>
    </location>
</feature>
<keyword evidence="2" id="KW-0677">Repeat</keyword>
<evidence type="ECO:0000259" key="9">
    <source>
        <dbReference type="PROSITE" id="PS51294"/>
    </source>
</evidence>
<dbReference type="PROSITE" id="PS51294">
    <property type="entry name" value="HTH_MYB"/>
    <property type="match status" value="2"/>
</dbReference>
<dbReference type="Proteomes" id="UP000636800">
    <property type="component" value="Chromosome 7"/>
</dbReference>
<keyword evidence="4" id="KW-0238">DNA-binding</keyword>
<evidence type="ECO:0000256" key="6">
    <source>
        <dbReference type="ARBA" id="ARBA00023242"/>
    </source>
</evidence>
<keyword evidence="6" id="KW-0539">Nucleus</keyword>
<feature type="domain" description="Myb-like" evidence="8">
    <location>
        <begin position="62"/>
        <end position="112"/>
    </location>
</feature>
<gene>
    <name evidence="10" type="ORF">HPP92_014857</name>
</gene>
<dbReference type="PANTHER" id="PTHR47994:SF5">
    <property type="entry name" value="F14D16.11-RELATED"/>
    <property type="match status" value="1"/>
</dbReference>
<keyword evidence="3" id="KW-0805">Transcription regulation</keyword>
<comment type="subcellular location">
    <subcellularLocation>
        <location evidence="1">Nucleus</location>
    </subcellularLocation>
</comment>
<name>A0A835QGS8_VANPL</name>
<dbReference type="InterPro" id="IPR009057">
    <property type="entry name" value="Homeodomain-like_sf"/>
</dbReference>
<keyword evidence="5" id="KW-0804">Transcription</keyword>
<dbReference type="InterPro" id="IPR001005">
    <property type="entry name" value="SANT/Myb"/>
</dbReference>
<protein>
    <submittedName>
        <fullName evidence="10">Uncharacterized protein</fullName>
    </submittedName>
</protein>
<feature type="compositionally biased region" description="Polar residues" evidence="7">
    <location>
        <begin position="265"/>
        <end position="278"/>
    </location>
</feature>
<dbReference type="EMBL" id="JADCNL010000007">
    <property type="protein sequence ID" value="KAG0473000.1"/>
    <property type="molecule type" value="Genomic_DNA"/>
</dbReference>
<evidence type="ECO:0000256" key="7">
    <source>
        <dbReference type="SAM" id="MobiDB-lite"/>
    </source>
</evidence>
<evidence type="ECO:0000256" key="1">
    <source>
        <dbReference type="ARBA" id="ARBA00004123"/>
    </source>
</evidence>
<dbReference type="Pfam" id="PF00249">
    <property type="entry name" value="Myb_DNA-binding"/>
    <property type="match status" value="2"/>
</dbReference>
<sequence>MGRSPCCDEAGVKKGPWTTEEDEKLVEYIQKHGHGSWRLLPMKAGLNRCGKSCRLRWTNYLRPDIKRGKFDDHEEQLIIHLHSILGNKWSSIATQLPGRTDNEIKNYWNTHLKKKLMRMGIDPITHRRRPDLELIASLPNHLGSTNSSNLASSWDQALQLQTDVAQFARMQILQVLLQVLTSPSSSFCSILGSPFASPPNFPASANLIQLECPARVSPPLSSATSAFGILPTDNNHRVRKESIEAMENFSRVLSSGDSRNGEADNCSTPPLVSSSPEHASANASFADNCLSSMNPSDAWDAMHLVDEDGTDLCWKDILECGF</sequence>
<dbReference type="InterPro" id="IPR015495">
    <property type="entry name" value="Myb_TF_plants"/>
</dbReference>
<dbReference type="CDD" id="cd00167">
    <property type="entry name" value="SANT"/>
    <property type="match status" value="2"/>
</dbReference>
<dbReference type="GO" id="GO:0005634">
    <property type="term" value="C:nucleus"/>
    <property type="evidence" value="ECO:0007669"/>
    <property type="project" value="UniProtKB-SubCell"/>
</dbReference>
<dbReference type="SMART" id="SM00717">
    <property type="entry name" value="SANT"/>
    <property type="match status" value="2"/>
</dbReference>
<dbReference type="AlphaFoldDB" id="A0A835QGS8"/>
<feature type="domain" description="HTH myb-type" evidence="9">
    <location>
        <begin position="62"/>
        <end position="116"/>
    </location>
</feature>
<accession>A0A835QGS8</accession>
<evidence type="ECO:0000256" key="4">
    <source>
        <dbReference type="ARBA" id="ARBA00023125"/>
    </source>
</evidence>
<evidence type="ECO:0000313" key="10">
    <source>
        <dbReference type="EMBL" id="KAG0473000.1"/>
    </source>
</evidence>
<proteinExistence type="predicted"/>
<dbReference type="SUPFAM" id="SSF46689">
    <property type="entry name" value="Homeodomain-like"/>
    <property type="match status" value="1"/>
</dbReference>
<dbReference type="FunFam" id="1.10.10.60:FF:000001">
    <property type="entry name" value="MYB-related transcription factor"/>
    <property type="match status" value="1"/>
</dbReference>
<feature type="domain" description="Myb-like" evidence="8">
    <location>
        <begin position="9"/>
        <end position="61"/>
    </location>
</feature>
<dbReference type="InterPro" id="IPR017930">
    <property type="entry name" value="Myb_dom"/>
</dbReference>
<dbReference type="PROSITE" id="PS50090">
    <property type="entry name" value="MYB_LIKE"/>
    <property type="match status" value="2"/>
</dbReference>
<evidence type="ECO:0000256" key="3">
    <source>
        <dbReference type="ARBA" id="ARBA00023015"/>
    </source>
</evidence>